<dbReference type="GO" id="GO:0008168">
    <property type="term" value="F:methyltransferase activity"/>
    <property type="evidence" value="ECO:0007669"/>
    <property type="project" value="UniProtKB-KW"/>
</dbReference>
<evidence type="ECO:0000259" key="1">
    <source>
        <dbReference type="Pfam" id="PF02602"/>
    </source>
</evidence>
<dbReference type="GO" id="GO:0032259">
    <property type="term" value="P:methylation"/>
    <property type="evidence" value="ECO:0007669"/>
    <property type="project" value="UniProtKB-KW"/>
</dbReference>
<accession>A0A5A7N3V1</accession>
<dbReference type="Proteomes" id="UP000324996">
    <property type="component" value="Unassembled WGS sequence"/>
</dbReference>
<organism evidence="2 3">
    <name type="scientific">Iodidimonas nitroreducens</name>
    <dbReference type="NCBI Taxonomy" id="1236968"/>
    <lineage>
        <taxon>Bacteria</taxon>
        <taxon>Pseudomonadati</taxon>
        <taxon>Pseudomonadota</taxon>
        <taxon>Alphaproteobacteria</taxon>
        <taxon>Iodidimonadales</taxon>
        <taxon>Iodidimonadaceae</taxon>
        <taxon>Iodidimonas</taxon>
    </lineage>
</organism>
<dbReference type="InterPro" id="IPR003754">
    <property type="entry name" value="4pyrrol_synth_uPrphyn_synth"/>
</dbReference>
<keyword evidence="3" id="KW-1185">Reference proteome</keyword>
<feature type="domain" description="Tetrapyrrole biosynthesis uroporphyrinogen III synthase" evidence="1">
    <location>
        <begin position="11"/>
        <end position="220"/>
    </location>
</feature>
<keyword evidence="2" id="KW-0489">Methyltransferase</keyword>
<dbReference type="GO" id="GO:0004852">
    <property type="term" value="F:uroporphyrinogen-III synthase activity"/>
    <property type="evidence" value="ECO:0007669"/>
    <property type="project" value="InterPro"/>
</dbReference>
<dbReference type="SUPFAM" id="SSF69618">
    <property type="entry name" value="HemD-like"/>
    <property type="match status" value="1"/>
</dbReference>
<dbReference type="PANTHER" id="PTHR12390:SF0">
    <property type="entry name" value="UROPORPHYRINOGEN-III SYNTHASE"/>
    <property type="match status" value="1"/>
</dbReference>
<sequence length="263" mass="27987">MLTRPVSDQQVLAATLQAMGHQVIAAPVMEVHWLADEDDRLCARLADHLAEAQGLIFTSGNGVRALQRCQVIGQQTMALPVFTTGTRTADLARGAGFSQLRSADGDGQALAHMISQQCQPAAGALVHPCGVVRKDEPAQSLAANGFTLRQLPIYDARPVPDLSDAAVRAFAKGDIDLVLLYSARSARLFFDQMAASGLDRALLAGVDVGCLSDDVAHAAEWAADGGKGSSGESVWRHRIIARQPDEASLLRALTDFYDQPFGV</sequence>
<dbReference type="InterPro" id="IPR039793">
    <property type="entry name" value="UROS/Hem4"/>
</dbReference>
<comment type="caution">
    <text evidence="2">The sequence shown here is derived from an EMBL/GenBank/DDBJ whole genome shotgun (WGS) entry which is preliminary data.</text>
</comment>
<dbReference type="InterPro" id="IPR036108">
    <property type="entry name" value="4pyrrol_syn_uPrphyn_synt_sf"/>
</dbReference>
<dbReference type="CDD" id="cd06578">
    <property type="entry name" value="HemD"/>
    <property type="match status" value="1"/>
</dbReference>
<dbReference type="Gene3D" id="3.40.50.10090">
    <property type="match status" value="2"/>
</dbReference>
<reference evidence="2 3" key="1">
    <citation type="submission" date="2019-09" db="EMBL/GenBank/DDBJ databases">
        <title>NBRP : Genome information of microbial organism related human and environment.</title>
        <authorList>
            <person name="Hattori M."/>
            <person name="Oshima K."/>
            <person name="Inaba H."/>
            <person name="Suda W."/>
            <person name="Sakamoto M."/>
            <person name="Iino T."/>
            <person name="Kitahara M."/>
            <person name="Oshida Y."/>
            <person name="Iida T."/>
            <person name="Kudo T."/>
            <person name="Itoh T."/>
            <person name="Ohkuma M."/>
        </authorList>
    </citation>
    <scope>NUCLEOTIDE SEQUENCE [LARGE SCALE GENOMIC DNA]</scope>
    <source>
        <strain evidence="2 3">Q-1</strain>
    </source>
</reference>
<dbReference type="Pfam" id="PF02602">
    <property type="entry name" value="HEM4"/>
    <property type="match status" value="1"/>
</dbReference>
<dbReference type="GO" id="GO:0005829">
    <property type="term" value="C:cytosol"/>
    <property type="evidence" value="ECO:0007669"/>
    <property type="project" value="TreeGrafter"/>
</dbReference>
<keyword evidence="2" id="KW-0808">Transferase</keyword>
<dbReference type="RefSeq" id="WP_052371316.1">
    <property type="nucleotide sequence ID" value="NZ_BKCN01000001.1"/>
</dbReference>
<evidence type="ECO:0000313" key="2">
    <source>
        <dbReference type="EMBL" id="GER02375.1"/>
    </source>
</evidence>
<dbReference type="GO" id="GO:0006780">
    <property type="term" value="P:uroporphyrinogen III biosynthetic process"/>
    <property type="evidence" value="ECO:0007669"/>
    <property type="project" value="InterPro"/>
</dbReference>
<proteinExistence type="predicted"/>
<evidence type="ECO:0000313" key="3">
    <source>
        <dbReference type="Proteomes" id="UP000324996"/>
    </source>
</evidence>
<dbReference type="EMBL" id="BKCN01000001">
    <property type="protein sequence ID" value="GER02375.1"/>
    <property type="molecule type" value="Genomic_DNA"/>
</dbReference>
<gene>
    <name evidence="2" type="primary">hem4</name>
    <name evidence="2" type="ORF">JCM17846_00570</name>
</gene>
<name>A0A5A7N3V1_9PROT</name>
<dbReference type="AlphaFoldDB" id="A0A5A7N3V1"/>
<protein>
    <submittedName>
        <fullName evidence="2">Uroporphyrinogen III methyltransferase</fullName>
    </submittedName>
</protein>
<dbReference type="PANTHER" id="PTHR12390">
    <property type="entry name" value="UROPORPHYRINOGEN III SYNTHASE"/>
    <property type="match status" value="1"/>
</dbReference>